<evidence type="ECO:0000256" key="1">
    <source>
        <dbReference type="ARBA" id="ARBA00023015"/>
    </source>
</evidence>
<reference evidence="6 8" key="1">
    <citation type="journal article" date="2017" name="BMC Genomics">
        <title>Comparative genomic and phylogenomic analyses of the Bifidobacteriaceae family.</title>
        <authorList>
            <person name="Lugli G.A."/>
            <person name="Milani C."/>
            <person name="Turroni F."/>
            <person name="Duranti S."/>
            <person name="Mancabelli L."/>
            <person name="Mangifesta M."/>
            <person name="Ferrario C."/>
            <person name="Modesto M."/>
            <person name="Mattarelli P."/>
            <person name="Jiri K."/>
            <person name="van Sinderen D."/>
            <person name="Ventura M."/>
        </authorList>
    </citation>
    <scope>NUCLEOTIDE SEQUENCE [LARGE SCALE GENOMIC DNA]</scope>
    <source>
        <strain evidence="6 8">DSM 100216</strain>
    </source>
</reference>
<dbReference type="SUPFAM" id="SSF48498">
    <property type="entry name" value="Tetracyclin repressor-like, C-terminal domain"/>
    <property type="match status" value="1"/>
</dbReference>
<keyword evidence="3" id="KW-0804">Transcription</keyword>
<dbReference type="RefSeq" id="WP_094637557.1">
    <property type="nucleotide sequence ID" value="NZ_CP062938.1"/>
</dbReference>
<keyword evidence="1" id="KW-0805">Transcription regulation</keyword>
<evidence type="ECO:0000256" key="3">
    <source>
        <dbReference type="ARBA" id="ARBA00023163"/>
    </source>
</evidence>
<evidence type="ECO:0000313" key="7">
    <source>
        <dbReference type="EMBL" id="QOL32858.1"/>
    </source>
</evidence>
<keyword evidence="2 4" id="KW-0238">DNA-binding</keyword>
<dbReference type="KEGG" id="beu:BE0216_10740"/>
<dbReference type="GO" id="GO:0000976">
    <property type="term" value="F:transcription cis-regulatory region binding"/>
    <property type="evidence" value="ECO:0007669"/>
    <property type="project" value="TreeGrafter"/>
</dbReference>
<feature type="domain" description="HTH tetR-type" evidence="5">
    <location>
        <begin position="11"/>
        <end position="71"/>
    </location>
</feature>
<dbReference type="AlphaFoldDB" id="A0A261G0U3"/>
<evidence type="ECO:0000256" key="4">
    <source>
        <dbReference type="PROSITE-ProRule" id="PRU00335"/>
    </source>
</evidence>
<dbReference type="PRINTS" id="PR00455">
    <property type="entry name" value="HTHTETR"/>
</dbReference>
<dbReference type="OrthoDB" id="7505659at2"/>
<proteinExistence type="predicted"/>
<dbReference type="InterPro" id="IPR050109">
    <property type="entry name" value="HTH-type_TetR-like_transc_reg"/>
</dbReference>
<dbReference type="EMBL" id="MWWZ01000013">
    <property type="protein sequence ID" value="OZG65041.1"/>
    <property type="molecule type" value="Genomic_DNA"/>
</dbReference>
<organism evidence="6 8">
    <name type="scientific">Bifidobacterium eulemuris</name>
    <dbReference type="NCBI Taxonomy" id="1765219"/>
    <lineage>
        <taxon>Bacteria</taxon>
        <taxon>Bacillati</taxon>
        <taxon>Actinomycetota</taxon>
        <taxon>Actinomycetes</taxon>
        <taxon>Bifidobacteriales</taxon>
        <taxon>Bifidobacteriaceae</taxon>
        <taxon>Bifidobacterium</taxon>
    </lineage>
</organism>
<evidence type="ECO:0000313" key="9">
    <source>
        <dbReference type="Proteomes" id="UP000593943"/>
    </source>
</evidence>
<dbReference type="Proteomes" id="UP000593943">
    <property type="component" value="Chromosome"/>
</dbReference>
<dbReference type="InterPro" id="IPR001647">
    <property type="entry name" value="HTH_TetR"/>
</dbReference>
<accession>A0A261G0U3</accession>
<keyword evidence="9" id="KW-1185">Reference proteome</keyword>
<name>A0A261G0U3_9BIFI</name>
<dbReference type="SUPFAM" id="SSF46689">
    <property type="entry name" value="Homeodomain-like"/>
    <property type="match status" value="1"/>
</dbReference>
<dbReference type="InterPro" id="IPR009057">
    <property type="entry name" value="Homeodomain-like_sf"/>
</dbReference>
<protein>
    <submittedName>
        <fullName evidence="6 7">AcrR family transcriptional regulator</fullName>
    </submittedName>
</protein>
<gene>
    <name evidence="7" type="ORF">BE0216_10740</name>
    <name evidence="6" type="ORF">BEUL_2051</name>
</gene>
<sequence>MASDSGTANDTDRRAAILNAAVASFGTLGYYGTSLQRIATEVGLTKAGVLHHVGSKEGLLNLVLAEMYDRETEDITAAMVRDERPLIAELWRRTVAVNAERPRLVHMFSTLSAEALDPEHPAHDYFEDRERATVDMALNIRWHVPGNVDVERLLQAGFSMMDGVQLRWLRAPGRDLKSMWAACEDVLFPLPLWDGYR</sequence>
<dbReference type="GO" id="GO:0003700">
    <property type="term" value="F:DNA-binding transcription factor activity"/>
    <property type="evidence" value="ECO:0007669"/>
    <property type="project" value="TreeGrafter"/>
</dbReference>
<evidence type="ECO:0000259" key="5">
    <source>
        <dbReference type="PROSITE" id="PS50977"/>
    </source>
</evidence>
<dbReference type="EMBL" id="CP062938">
    <property type="protein sequence ID" value="QOL32858.1"/>
    <property type="molecule type" value="Genomic_DNA"/>
</dbReference>
<dbReference type="InterPro" id="IPR036271">
    <property type="entry name" value="Tet_transcr_reg_TetR-rel_C_sf"/>
</dbReference>
<evidence type="ECO:0000313" key="6">
    <source>
        <dbReference type="EMBL" id="OZG65041.1"/>
    </source>
</evidence>
<dbReference type="Pfam" id="PF00440">
    <property type="entry name" value="TetR_N"/>
    <property type="match status" value="1"/>
</dbReference>
<evidence type="ECO:0000313" key="8">
    <source>
        <dbReference type="Proteomes" id="UP000216057"/>
    </source>
</evidence>
<evidence type="ECO:0000256" key="2">
    <source>
        <dbReference type="ARBA" id="ARBA00023125"/>
    </source>
</evidence>
<feature type="DNA-binding region" description="H-T-H motif" evidence="4">
    <location>
        <begin position="34"/>
        <end position="53"/>
    </location>
</feature>
<dbReference type="PANTHER" id="PTHR30055">
    <property type="entry name" value="HTH-TYPE TRANSCRIPTIONAL REGULATOR RUTR"/>
    <property type="match status" value="1"/>
</dbReference>
<reference evidence="7 9" key="2">
    <citation type="submission" date="2020-10" db="EMBL/GenBank/DDBJ databases">
        <title>Genome sequencing of Bifidobacterium eulemuris_DSMZ_100216.</title>
        <authorList>
            <person name="Kim J."/>
        </authorList>
    </citation>
    <scope>NUCLEOTIDE SEQUENCE [LARGE SCALE GENOMIC DNA]</scope>
    <source>
        <strain evidence="7 9">DSM 100216</strain>
    </source>
</reference>
<dbReference type="Proteomes" id="UP000216057">
    <property type="component" value="Unassembled WGS sequence"/>
</dbReference>
<dbReference type="PANTHER" id="PTHR30055:SF234">
    <property type="entry name" value="HTH-TYPE TRANSCRIPTIONAL REGULATOR BETI"/>
    <property type="match status" value="1"/>
</dbReference>
<dbReference type="PROSITE" id="PS50977">
    <property type="entry name" value="HTH_TETR_2"/>
    <property type="match status" value="1"/>
</dbReference>
<dbReference type="Gene3D" id="1.10.357.10">
    <property type="entry name" value="Tetracycline Repressor, domain 2"/>
    <property type="match status" value="1"/>
</dbReference>